<protein>
    <submittedName>
        <fullName evidence="2">Uncharacterized protein</fullName>
    </submittedName>
</protein>
<evidence type="ECO:0000313" key="3">
    <source>
        <dbReference type="Proteomes" id="UP000298159"/>
    </source>
</evidence>
<name>A0A4Z1CYJ5_9ACTN</name>
<comment type="caution">
    <text evidence="2">The sequence shown here is derived from an EMBL/GenBank/DDBJ whole genome shotgun (WGS) entry which is preliminary data.</text>
</comment>
<sequence>MEFPDKTGNNRVLFLREATIRRGHWHADQFNVGGAGHEGNSYTLTALDVDGPTHTMLSTAVIDMYKTNAETLPAGADLWRFSSHGYPTGAQPRDEVNVSRGHDQRSCAEIADELKPKL</sequence>
<gene>
    <name evidence="2" type="ORF">E5083_24645</name>
</gene>
<evidence type="ECO:0000256" key="1">
    <source>
        <dbReference type="SAM" id="MobiDB-lite"/>
    </source>
</evidence>
<feature type="region of interest" description="Disordered" evidence="1">
    <location>
        <begin position="85"/>
        <end position="111"/>
    </location>
</feature>
<feature type="compositionally biased region" description="Basic and acidic residues" evidence="1">
    <location>
        <begin position="92"/>
        <end position="111"/>
    </location>
</feature>
<keyword evidence="3" id="KW-1185">Reference proteome</keyword>
<accession>A0A4Z1CYJ5</accession>
<proteinExistence type="predicted"/>
<dbReference type="AlphaFoldDB" id="A0A4Z1CYJ5"/>
<dbReference type="Proteomes" id="UP000298159">
    <property type="component" value="Unassembled WGS sequence"/>
</dbReference>
<dbReference type="EMBL" id="SRRT01000007">
    <property type="protein sequence ID" value="TGN74077.1"/>
    <property type="molecule type" value="Genomic_DNA"/>
</dbReference>
<evidence type="ECO:0000313" key="2">
    <source>
        <dbReference type="EMBL" id="TGN74077.1"/>
    </source>
</evidence>
<organism evidence="2 3">
    <name type="scientific">Streptomyces bauhiniae</name>
    <dbReference type="NCBI Taxonomy" id="2340725"/>
    <lineage>
        <taxon>Bacteria</taxon>
        <taxon>Bacillati</taxon>
        <taxon>Actinomycetota</taxon>
        <taxon>Actinomycetes</taxon>
        <taxon>Kitasatosporales</taxon>
        <taxon>Streptomycetaceae</taxon>
        <taxon>Streptomyces</taxon>
    </lineage>
</organism>
<reference evidence="2 3" key="1">
    <citation type="submission" date="2019-04" db="EMBL/GenBank/DDBJ databases">
        <title>Streptomyces sp. nov. Bv016 isolated from bark of Buahinia variegata.</title>
        <authorList>
            <person name="Kanchanasin P."/>
            <person name="Tanasupawat S."/>
            <person name="Yuki M."/>
            <person name="Kudo T."/>
        </authorList>
    </citation>
    <scope>NUCLEOTIDE SEQUENCE [LARGE SCALE GENOMIC DNA]</scope>
    <source>
        <strain evidence="2 3">Bv016</strain>
    </source>
</reference>